<dbReference type="Proteomes" id="UP001343492">
    <property type="component" value="Unassembled WGS sequence"/>
</dbReference>
<dbReference type="Pfam" id="PF05834">
    <property type="entry name" value="Lycopene_cycl"/>
    <property type="match status" value="1"/>
</dbReference>
<name>A0ABU7GGE6_9SPHN</name>
<comment type="caution">
    <text evidence="2">The sequence shown here is derived from an EMBL/GenBank/DDBJ whole genome shotgun (WGS) entry which is preliminary data.</text>
</comment>
<dbReference type="InterPro" id="IPR008461">
    <property type="entry name" value="CrtY"/>
</dbReference>
<dbReference type="RefSeq" id="WP_354145189.1">
    <property type="nucleotide sequence ID" value="NZ_JAZDQV010000010.1"/>
</dbReference>
<evidence type="ECO:0000256" key="1">
    <source>
        <dbReference type="ARBA" id="ARBA00006599"/>
    </source>
</evidence>
<dbReference type="GO" id="GO:0016853">
    <property type="term" value="F:isomerase activity"/>
    <property type="evidence" value="ECO:0007669"/>
    <property type="project" value="UniProtKB-KW"/>
</dbReference>
<dbReference type="SUPFAM" id="SSF51905">
    <property type="entry name" value="FAD/NAD(P)-binding domain"/>
    <property type="match status" value="1"/>
</dbReference>
<evidence type="ECO:0000313" key="3">
    <source>
        <dbReference type="Proteomes" id="UP001343492"/>
    </source>
</evidence>
<gene>
    <name evidence="2" type="primary">crtY</name>
    <name evidence="2" type="ORF">VRS74_10360</name>
</gene>
<evidence type="ECO:0000313" key="2">
    <source>
        <dbReference type="EMBL" id="MEE1878084.1"/>
    </source>
</evidence>
<dbReference type="EC" id="5.5.1.19" evidence="2"/>
<sequence>MNGRMTDVAIVGGGLAGGLIALALHRAHPEWRLQLLERGATLGGNHRWSWFSSDLSHEGEALLEPFRQIRWDDGYDVAFPRRRRQLAAGYRSLASEDFDSGLKRLLPPEAIRLNAGVAELDAAGVTLDGGERVRARTVIDCRNFSPSPHLLGGWQIFMGRHLKLGEAHGIARPVIMDATVAQSAPAGNGGAYRFVYVLPLAAQEVFIEDTYYAEDPALDRSLLSSRLDRYAARHGWAEGLPVGHETGILPVITGGNFGAYLASIREPGVAVAGARGGFTHPLTSYTVPIAVENALAIAEQGDLAGAQLARFCEDRARAHWQRTGIYRALGRMLFKAAEPERRVDIFERFYGLPEKLIERFYACHSTLPDRLRILTGKPPVSIPRAIRALAGKGQPLTMERMT</sequence>
<dbReference type="InterPro" id="IPR036188">
    <property type="entry name" value="FAD/NAD-bd_sf"/>
</dbReference>
<keyword evidence="3" id="KW-1185">Reference proteome</keyword>
<dbReference type="EMBL" id="JAZDQV010000010">
    <property type="protein sequence ID" value="MEE1878084.1"/>
    <property type="molecule type" value="Genomic_DNA"/>
</dbReference>
<dbReference type="NCBIfam" id="TIGR01790">
    <property type="entry name" value="carotene-cycl"/>
    <property type="match status" value="1"/>
</dbReference>
<dbReference type="NCBIfam" id="TIGR01789">
    <property type="entry name" value="lycopene_cycl"/>
    <property type="match status" value="1"/>
</dbReference>
<organism evidence="2 3">
    <name type="scientific">Altererythrobacter litoralis</name>
    <dbReference type="NCBI Taxonomy" id="3113904"/>
    <lineage>
        <taxon>Bacteria</taxon>
        <taxon>Pseudomonadati</taxon>
        <taxon>Pseudomonadota</taxon>
        <taxon>Alphaproteobacteria</taxon>
        <taxon>Sphingomonadales</taxon>
        <taxon>Erythrobacteraceae</taxon>
        <taxon>Altererythrobacter</taxon>
    </lineage>
</organism>
<reference evidence="2 3" key="1">
    <citation type="submission" date="2024-01" db="EMBL/GenBank/DDBJ databases">
        <title>The genome sequence of Erythrobacteraceae sp. strain 1XM1-14.</title>
        <authorList>
            <person name="Liu Y."/>
        </authorList>
    </citation>
    <scope>NUCLEOTIDE SEQUENCE [LARGE SCALE GENOMIC DNA]</scope>
    <source>
        <strain evidence="2 3">1XM1-14</strain>
    </source>
</reference>
<proteinExistence type="inferred from homology"/>
<dbReference type="Gene3D" id="3.50.50.60">
    <property type="entry name" value="FAD/NAD(P)-binding domain"/>
    <property type="match status" value="1"/>
</dbReference>
<keyword evidence="2" id="KW-0413">Isomerase</keyword>
<accession>A0ABU7GGE6</accession>
<comment type="similarity">
    <text evidence="1">Belongs to the lycopene cyclase family.</text>
</comment>
<protein>
    <submittedName>
        <fullName evidence="2">Lycopene beta-cyclase CrtY</fullName>
        <ecNumber evidence="2">5.5.1.19</ecNumber>
    </submittedName>
</protein>
<dbReference type="InterPro" id="IPR010108">
    <property type="entry name" value="Lycopene_cyclase_b/e"/>
</dbReference>